<dbReference type="eggNOG" id="COG0682">
    <property type="taxonomic scope" value="Bacteria"/>
</dbReference>
<feature type="transmembrane region" description="Helical" evidence="7">
    <location>
        <begin position="235"/>
        <end position="256"/>
    </location>
</feature>
<evidence type="ECO:0000256" key="4">
    <source>
        <dbReference type="ARBA" id="ARBA00022692"/>
    </source>
</evidence>
<protein>
    <recommendedName>
        <fullName evidence="7">Phosphatidylglycerol--prolipoprotein diacylglyceryl transferase</fullName>
        <ecNumber evidence="7">2.5.1.145</ecNumber>
    </recommendedName>
</protein>
<dbReference type="GO" id="GO:0005886">
    <property type="term" value="C:plasma membrane"/>
    <property type="evidence" value="ECO:0007669"/>
    <property type="project" value="UniProtKB-SubCell"/>
</dbReference>
<proteinExistence type="inferred from homology"/>
<dbReference type="KEGG" id="ttr:Tter_1732"/>
<dbReference type="PANTHER" id="PTHR30589:SF0">
    <property type="entry name" value="PHOSPHATIDYLGLYCEROL--PROLIPOPROTEIN DIACYLGLYCERYL TRANSFERASE"/>
    <property type="match status" value="1"/>
</dbReference>
<dbReference type="STRING" id="525904.Tter_1732"/>
<dbReference type="PANTHER" id="PTHR30589">
    <property type="entry name" value="PROLIPOPROTEIN DIACYLGLYCERYL TRANSFERASE"/>
    <property type="match status" value="1"/>
</dbReference>
<evidence type="ECO:0000256" key="3">
    <source>
        <dbReference type="ARBA" id="ARBA00022679"/>
    </source>
</evidence>
<organism evidence="8 9">
    <name type="scientific">Thermobaculum terrenum (strain ATCC BAA-798 / CCMEE 7001 / YNP1)</name>
    <dbReference type="NCBI Taxonomy" id="525904"/>
    <lineage>
        <taxon>Bacteria</taxon>
        <taxon>Bacillati</taxon>
        <taxon>Chloroflexota</taxon>
        <taxon>Chloroflexia</taxon>
        <taxon>Candidatus Thermobaculales</taxon>
        <taxon>Candidatus Thermobaculaceae</taxon>
        <taxon>Thermobaculum</taxon>
    </lineage>
</organism>
<evidence type="ECO:0000313" key="8">
    <source>
        <dbReference type="EMBL" id="ACZ42638.1"/>
    </source>
</evidence>
<dbReference type="HAMAP" id="MF_01147">
    <property type="entry name" value="Lgt"/>
    <property type="match status" value="1"/>
</dbReference>
<evidence type="ECO:0000313" key="9">
    <source>
        <dbReference type="Proteomes" id="UP000000323"/>
    </source>
</evidence>
<evidence type="ECO:0000256" key="1">
    <source>
        <dbReference type="ARBA" id="ARBA00007150"/>
    </source>
</evidence>
<keyword evidence="8" id="KW-0449">Lipoprotein</keyword>
<feature type="transmembrane region" description="Helical" evidence="7">
    <location>
        <begin position="202"/>
        <end position="223"/>
    </location>
</feature>
<dbReference type="AlphaFoldDB" id="D1CCX3"/>
<dbReference type="NCBIfam" id="TIGR00544">
    <property type="entry name" value="lgt"/>
    <property type="match status" value="1"/>
</dbReference>
<evidence type="ECO:0000256" key="7">
    <source>
        <dbReference type="HAMAP-Rule" id="MF_01147"/>
    </source>
</evidence>
<keyword evidence="2 7" id="KW-1003">Cell membrane</keyword>
<name>D1CCX3_THET1</name>
<dbReference type="GO" id="GO:0008961">
    <property type="term" value="F:phosphatidylglycerol-prolipoprotein diacylglyceryl transferase activity"/>
    <property type="evidence" value="ECO:0007669"/>
    <property type="project" value="UniProtKB-UniRule"/>
</dbReference>
<feature type="transmembrane region" description="Helical" evidence="7">
    <location>
        <begin position="176"/>
        <end position="195"/>
    </location>
</feature>
<dbReference type="Pfam" id="PF01790">
    <property type="entry name" value="LGT"/>
    <property type="match status" value="1"/>
</dbReference>
<sequence>MIRINIDPIMFQLGPLAFSWHGLFTAIAVVVAVWLGLSLAQRYNVDQEKLSNLIIWIIVGGVVGARLMHVLDHLSYYSQNPVEIIAVWKGGIAVYGSFIGGIVAGLIAARLYRLPVWPLLDAAAPAMLVGQMIGRIGCLINGDAWGEPTNAGWGLVYVNPGAQLPSSLIGVPTHPYPVYEIVACGLLLVIVFYLWRRVQVPGVTFLVAAIGYGVIRFGLTYFRQETIVAFGLQEAQVIALITIVLSLILLVVRLGINRSSYTLTTSEQSR</sequence>
<comment type="similarity">
    <text evidence="1 7">Belongs to the Lgt family.</text>
</comment>
<dbReference type="EMBL" id="CP001825">
    <property type="protein sequence ID" value="ACZ42638.1"/>
    <property type="molecule type" value="Genomic_DNA"/>
</dbReference>
<feature type="transmembrane region" description="Helical" evidence="7">
    <location>
        <begin position="53"/>
        <end position="71"/>
    </location>
</feature>
<dbReference type="HOGENOM" id="CLU_013386_1_2_0"/>
<dbReference type="RefSeq" id="WP_012875672.1">
    <property type="nucleotide sequence ID" value="NC_013525.1"/>
</dbReference>
<dbReference type="OrthoDB" id="871140at2"/>
<keyword evidence="4 7" id="KW-0812">Transmembrane</keyword>
<feature type="transmembrane region" description="Helical" evidence="7">
    <location>
        <begin position="20"/>
        <end position="41"/>
    </location>
</feature>
<comment type="subcellular location">
    <subcellularLocation>
        <location evidence="7">Cell membrane</location>
        <topology evidence="7">Multi-pass membrane protein</topology>
    </subcellularLocation>
</comment>
<feature type="binding site" evidence="7">
    <location>
        <position position="135"/>
    </location>
    <ligand>
        <name>a 1,2-diacyl-sn-glycero-3-phospho-(1'-sn-glycerol)</name>
        <dbReference type="ChEBI" id="CHEBI:64716"/>
    </ligand>
</feature>
<keyword evidence="6 7" id="KW-0472">Membrane</keyword>
<dbReference type="EC" id="2.5.1.145" evidence="7"/>
<evidence type="ECO:0000256" key="5">
    <source>
        <dbReference type="ARBA" id="ARBA00022989"/>
    </source>
</evidence>
<accession>D1CCX3</accession>
<comment type="catalytic activity">
    <reaction evidence="7">
        <text>L-cysteinyl-[prolipoprotein] + a 1,2-diacyl-sn-glycero-3-phospho-(1'-sn-glycerol) = an S-1,2-diacyl-sn-glyceryl-L-cysteinyl-[prolipoprotein] + sn-glycerol 1-phosphate + H(+)</text>
        <dbReference type="Rhea" id="RHEA:56712"/>
        <dbReference type="Rhea" id="RHEA-COMP:14679"/>
        <dbReference type="Rhea" id="RHEA-COMP:14680"/>
        <dbReference type="ChEBI" id="CHEBI:15378"/>
        <dbReference type="ChEBI" id="CHEBI:29950"/>
        <dbReference type="ChEBI" id="CHEBI:57685"/>
        <dbReference type="ChEBI" id="CHEBI:64716"/>
        <dbReference type="ChEBI" id="CHEBI:140658"/>
        <dbReference type="EC" id="2.5.1.145"/>
    </reaction>
</comment>
<keyword evidence="5 7" id="KW-1133">Transmembrane helix</keyword>
<dbReference type="Proteomes" id="UP000000323">
    <property type="component" value="Chromosome 1"/>
</dbReference>
<evidence type="ECO:0000256" key="2">
    <source>
        <dbReference type="ARBA" id="ARBA00022475"/>
    </source>
</evidence>
<comment type="pathway">
    <text evidence="7">Protein modification; lipoprotein biosynthesis (diacylglyceryl transfer).</text>
</comment>
<keyword evidence="3 7" id="KW-0808">Transferase</keyword>
<gene>
    <name evidence="7" type="primary">lgt</name>
    <name evidence="8" type="ordered locus">Tter_1732</name>
</gene>
<evidence type="ECO:0000256" key="6">
    <source>
        <dbReference type="ARBA" id="ARBA00023136"/>
    </source>
</evidence>
<comment type="function">
    <text evidence="7">Catalyzes the transfer of the diacylglyceryl group from phosphatidylglycerol to the sulfhydryl group of the N-terminal cysteine of a prolipoprotein, the first step in the formation of mature lipoproteins.</text>
</comment>
<dbReference type="GO" id="GO:0042158">
    <property type="term" value="P:lipoprotein biosynthetic process"/>
    <property type="evidence" value="ECO:0007669"/>
    <property type="project" value="UniProtKB-UniRule"/>
</dbReference>
<dbReference type="UniPathway" id="UPA00664"/>
<reference evidence="9" key="1">
    <citation type="journal article" date="2010" name="Stand. Genomic Sci.">
        <title>Complete genome sequence of 'Thermobaculum terrenum' type strain (YNP1).</title>
        <authorList>
            <person name="Kiss H."/>
            <person name="Cleland D."/>
            <person name="Lapidus A."/>
            <person name="Lucas S."/>
            <person name="Glavina Del Rio T."/>
            <person name="Nolan M."/>
            <person name="Tice H."/>
            <person name="Han C."/>
            <person name="Goodwin L."/>
            <person name="Pitluck S."/>
            <person name="Liolios K."/>
            <person name="Ivanova N."/>
            <person name="Mavromatis K."/>
            <person name="Ovchinnikova G."/>
            <person name="Pati A."/>
            <person name="Chen A."/>
            <person name="Palaniappan K."/>
            <person name="Land M."/>
            <person name="Hauser L."/>
            <person name="Chang Y."/>
            <person name="Jeffries C."/>
            <person name="Lu M."/>
            <person name="Brettin T."/>
            <person name="Detter J."/>
            <person name="Goker M."/>
            <person name="Tindall B."/>
            <person name="Beck B."/>
            <person name="McDermott T."/>
            <person name="Woyke T."/>
            <person name="Bristow J."/>
            <person name="Eisen J."/>
            <person name="Markowitz V."/>
            <person name="Hugenholtz P."/>
            <person name="Kyrpides N."/>
            <person name="Klenk H."/>
            <person name="Cheng J."/>
        </authorList>
    </citation>
    <scope>NUCLEOTIDE SEQUENCE [LARGE SCALE GENOMIC DNA]</scope>
    <source>
        <strain evidence="9">ATCC BAA-798 / YNP1</strain>
    </source>
</reference>
<keyword evidence="9" id="KW-1185">Reference proteome</keyword>
<feature type="transmembrane region" description="Helical" evidence="7">
    <location>
        <begin position="92"/>
        <end position="112"/>
    </location>
</feature>
<dbReference type="InterPro" id="IPR001640">
    <property type="entry name" value="Lgt"/>
</dbReference>